<name>A0ABN7UQ35_GIGMA</name>
<comment type="caution">
    <text evidence="5">The sequence shown here is derived from an EMBL/GenBank/DDBJ whole genome shotgun (WGS) entry which is preliminary data.</text>
</comment>
<dbReference type="PRINTS" id="PR00473">
    <property type="entry name" value="GALCTOKINASE"/>
</dbReference>
<dbReference type="Gene3D" id="3.30.230.10">
    <property type="match status" value="1"/>
</dbReference>
<dbReference type="Pfam" id="PF10509">
    <property type="entry name" value="GalKase_gal_bdg"/>
    <property type="match status" value="1"/>
</dbReference>
<keyword evidence="3" id="KW-1133">Transmembrane helix</keyword>
<keyword evidence="2" id="KW-0067">ATP-binding</keyword>
<evidence type="ECO:0000256" key="2">
    <source>
        <dbReference type="ARBA" id="ARBA00022840"/>
    </source>
</evidence>
<sequence>MTESNEFVPILSLNSIDQPTLLKRRVNLIEEHIDYAGFGVLPMAIINYVIFAVNFSNNKGYTNVRLSNIQKCWDFEGKIKSLKFIFKEGVSEWSTYFKCGYK</sequence>
<dbReference type="InterPro" id="IPR000705">
    <property type="entry name" value="Galactokinase"/>
</dbReference>
<accession>A0ABN7UQ35</accession>
<dbReference type="InterPro" id="IPR019539">
    <property type="entry name" value="GalKase_N"/>
</dbReference>
<dbReference type="InterPro" id="IPR014721">
    <property type="entry name" value="Ribsml_uS5_D2-typ_fold_subgr"/>
</dbReference>
<evidence type="ECO:0000313" key="6">
    <source>
        <dbReference type="Proteomes" id="UP000789901"/>
    </source>
</evidence>
<reference evidence="5 6" key="1">
    <citation type="submission" date="2021-06" db="EMBL/GenBank/DDBJ databases">
        <authorList>
            <person name="Kallberg Y."/>
            <person name="Tangrot J."/>
            <person name="Rosling A."/>
        </authorList>
    </citation>
    <scope>NUCLEOTIDE SEQUENCE [LARGE SCALE GENOMIC DNA]</scope>
    <source>
        <strain evidence="5 6">120-4 pot B 10/14</strain>
    </source>
</reference>
<evidence type="ECO:0000256" key="3">
    <source>
        <dbReference type="SAM" id="Phobius"/>
    </source>
</evidence>
<keyword evidence="3" id="KW-0472">Membrane</keyword>
<proteinExistence type="predicted"/>
<protein>
    <submittedName>
        <fullName evidence="5">22290_t:CDS:1</fullName>
    </submittedName>
</protein>
<evidence type="ECO:0000313" key="5">
    <source>
        <dbReference type="EMBL" id="CAG8650401.1"/>
    </source>
</evidence>
<dbReference type="EMBL" id="CAJVQB010004980">
    <property type="protein sequence ID" value="CAG8650401.1"/>
    <property type="molecule type" value="Genomic_DNA"/>
</dbReference>
<feature type="transmembrane region" description="Helical" evidence="3">
    <location>
        <begin position="35"/>
        <end position="55"/>
    </location>
</feature>
<keyword evidence="1" id="KW-0547">Nucleotide-binding</keyword>
<feature type="non-terminal residue" evidence="5">
    <location>
        <position position="102"/>
    </location>
</feature>
<evidence type="ECO:0000256" key="1">
    <source>
        <dbReference type="ARBA" id="ARBA00022741"/>
    </source>
</evidence>
<organism evidence="5 6">
    <name type="scientific">Gigaspora margarita</name>
    <dbReference type="NCBI Taxonomy" id="4874"/>
    <lineage>
        <taxon>Eukaryota</taxon>
        <taxon>Fungi</taxon>
        <taxon>Fungi incertae sedis</taxon>
        <taxon>Mucoromycota</taxon>
        <taxon>Glomeromycotina</taxon>
        <taxon>Glomeromycetes</taxon>
        <taxon>Diversisporales</taxon>
        <taxon>Gigasporaceae</taxon>
        <taxon>Gigaspora</taxon>
    </lineage>
</organism>
<dbReference type="InterPro" id="IPR020568">
    <property type="entry name" value="Ribosomal_Su5_D2-typ_SF"/>
</dbReference>
<dbReference type="SUPFAM" id="SSF54211">
    <property type="entry name" value="Ribosomal protein S5 domain 2-like"/>
    <property type="match status" value="1"/>
</dbReference>
<keyword evidence="6" id="KW-1185">Reference proteome</keyword>
<feature type="domain" description="Galactokinase N-terminal" evidence="4">
    <location>
        <begin position="25"/>
        <end position="54"/>
    </location>
</feature>
<keyword evidence="3" id="KW-0812">Transmembrane</keyword>
<gene>
    <name evidence="5" type="ORF">GMARGA_LOCUS9322</name>
</gene>
<evidence type="ECO:0000259" key="4">
    <source>
        <dbReference type="Pfam" id="PF10509"/>
    </source>
</evidence>
<dbReference type="Proteomes" id="UP000789901">
    <property type="component" value="Unassembled WGS sequence"/>
</dbReference>